<evidence type="ECO:0000256" key="1">
    <source>
        <dbReference type="ARBA" id="ARBA00000022"/>
    </source>
</evidence>
<accession>A0A1T4VDE0</accession>
<dbReference type="Pfam" id="PF08719">
    <property type="entry name" value="NADAR"/>
    <property type="match status" value="1"/>
</dbReference>
<dbReference type="Gene3D" id="1.10.357.40">
    <property type="entry name" value="YbiA-like"/>
    <property type="match status" value="1"/>
</dbReference>
<protein>
    <recommendedName>
        <fullName evidence="3">NADAR domain-containing protein</fullName>
    </recommendedName>
</protein>
<dbReference type="Proteomes" id="UP000242432">
    <property type="component" value="Unassembled WGS sequence"/>
</dbReference>
<gene>
    <name evidence="4" type="ORF">SAMN02745213_01324</name>
</gene>
<dbReference type="InterPro" id="IPR037238">
    <property type="entry name" value="YbiA-like_sf"/>
</dbReference>
<comment type="catalytic activity">
    <reaction evidence="1">
        <text>5-amino-6-(5-phospho-D-ribosylamino)uracil + H2O = 5,6-diaminouracil + D-ribose 5-phosphate</text>
        <dbReference type="Rhea" id="RHEA:55020"/>
        <dbReference type="ChEBI" id="CHEBI:15377"/>
        <dbReference type="ChEBI" id="CHEBI:46252"/>
        <dbReference type="ChEBI" id="CHEBI:58453"/>
        <dbReference type="ChEBI" id="CHEBI:78346"/>
    </reaction>
</comment>
<dbReference type="RefSeq" id="WP_078928803.1">
    <property type="nucleotide sequence ID" value="NZ_FUXX01000020.1"/>
</dbReference>
<dbReference type="STRING" id="83771.SAMN02910357_01043"/>
<evidence type="ECO:0000256" key="2">
    <source>
        <dbReference type="ARBA" id="ARBA00000751"/>
    </source>
</evidence>
<reference evidence="5" key="1">
    <citation type="submission" date="2017-02" db="EMBL/GenBank/DDBJ databases">
        <authorList>
            <person name="Varghese N."/>
            <person name="Submissions S."/>
        </authorList>
    </citation>
    <scope>NUCLEOTIDE SEQUENCE [LARGE SCALE GENOMIC DNA]</scope>
    <source>
        <strain evidence="5">DSM 3072</strain>
    </source>
</reference>
<dbReference type="EMBL" id="FUXX01000020">
    <property type="protein sequence ID" value="SKA62888.1"/>
    <property type="molecule type" value="Genomic_DNA"/>
</dbReference>
<dbReference type="NCBIfam" id="TIGR02464">
    <property type="entry name" value="ribofla_fusion"/>
    <property type="match status" value="1"/>
</dbReference>
<comment type="catalytic activity">
    <reaction evidence="2">
        <text>2,5-diamino-6-hydroxy-4-(5-phosphoribosylamino)-pyrimidine + H2O = 2,5,6-triamino-4-hydroxypyrimidine + D-ribose 5-phosphate</text>
        <dbReference type="Rhea" id="RHEA:23436"/>
        <dbReference type="ChEBI" id="CHEBI:15377"/>
        <dbReference type="ChEBI" id="CHEBI:58614"/>
        <dbReference type="ChEBI" id="CHEBI:78346"/>
        <dbReference type="ChEBI" id="CHEBI:137796"/>
    </reaction>
</comment>
<sequence>MSVVCFHNPDEENGVFSNWYLSNFTIEDRTFSSMEQYMMLKKAECFCDTEIADRIMSSSNVAEIKKLGRLVHNFDENYWNGVRQIIVYEGLLAKFQQNASLKDYLLATGDAVLAECAVRDLVWGIGLSMSDPNRFDRTKWKGKNLLGYSLMMVRAKIA</sequence>
<evidence type="ECO:0000313" key="4">
    <source>
        <dbReference type="EMBL" id="SKA62888.1"/>
    </source>
</evidence>
<proteinExistence type="predicted"/>
<dbReference type="AlphaFoldDB" id="A0A1T4VDE0"/>
<organism evidence="4 5">
    <name type="scientific">Succinivibrio dextrinosolvens DSM 3072</name>
    <dbReference type="NCBI Taxonomy" id="1123324"/>
    <lineage>
        <taxon>Bacteria</taxon>
        <taxon>Pseudomonadati</taxon>
        <taxon>Pseudomonadota</taxon>
        <taxon>Gammaproteobacteria</taxon>
        <taxon>Aeromonadales</taxon>
        <taxon>Succinivibrionaceae</taxon>
        <taxon>Succinivibrio</taxon>
    </lineage>
</organism>
<evidence type="ECO:0000259" key="3">
    <source>
        <dbReference type="Pfam" id="PF08719"/>
    </source>
</evidence>
<evidence type="ECO:0000313" key="5">
    <source>
        <dbReference type="Proteomes" id="UP000242432"/>
    </source>
</evidence>
<dbReference type="SUPFAM" id="SSF143990">
    <property type="entry name" value="YbiA-like"/>
    <property type="match status" value="1"/>
</dbReference>
<feature type="domain" description="NADAR" evidence="3">
    <location>
        <begin position="6"/>
        <end position="157"/>
    </location>
</feature>
<dbReference type="CDD" id="cd15457">
    <property type="entry name" value="NADAR"/>
    <property type="match status" value="1"/>
</dbReference>
<keyword evidence="5" id="KW-1185">Reference proteome</keyword>
<name>A0A1T4VDE0_9GAMM</name>
<dbReference type="InterPro" id="IPR012816">
    <property type="entry name" value="NADAR"/>
</dbReference>